<gene>
    <name evidence="2" type="ORF">AAC691_11825</name>
</gene>
<accession>A0ABZ3D0F6</accession>
<dbReference type="EMBL" id="CP152276">
    <property type="protein sequence ID" value="XAE41021.1"/>
    <property type="molecule type" value="Genomic_DNA"/>
</dbReference>
<name>A0ABZ3D0F6_9PROT</name>
<dbReference type="Proteomes" id="UP001449795">
    <property type="component" value="Chromosome"/>
</dbReference>
<evidence type="ECO:0000256" key="1">
    <source>
        <dbReference type="SAM" id="Phobius"/>
    </source>
</evidence>
<protein>
    <submittedName>
        <fullName evidence="2">Uncharacterized protein</fullName>
    </submittedName>
</protein>
<dbReference type="RefSeq" id="WP_342627029.1">
    <property type="nucleotide sequence ID" value="NZ_CP152276.1"/>
</dbReference>
<keyword evidence="1" id="KW-0812">Transmembrane</keyword>
<keyword evidence="1" id="KW-1133">Transmembrane helix</keyword>
<reference evidence="2 3" key="1">
    <citation type="submission" date="2024-04" db="EMBL/GenBank/DDBJ databases">
        <title>Complete genome sequence of Nguyenibacter vanlangesis HBCM-1154, a strain capable of nitrogen fixation, IAA production, and phosphorus solubilization isolated from sugarcane soil.</title>
        <authorList>
            <person name="MY HANH P."/>
        </authorList>
    </citation>
    <scope>NUCLEOTIDE SEQUENCE [LARGE SCALE GENOMIC DNA]</scope>
    <source>
        <strain evidence="2 3">HBCM 1154</strain>
    </source>
</reference>
<feature type="transmembrane region" description="Helical" evidence="1">
    <location>
        <begin position="20"/>
        <end position="42"/>
    </location>
</feature>
<evidence type="ECO:0000313" key="3">
    <source>
        <dbReference type="Proteomes" id="UP001449795"/>
    </source>
</evidence>
<keyword evidence="3" id="KW-1185">Reference proteome</keyword>
<organism evidence="2 3">
    <name type="scientific">Nguyenibacter vanlangensis</name>
    <dbReference type="NCBI Taxonomy" id="1216886"/>
    <lineage>
        <taxon>Bacteria</taxon>
        <taxon>Pseudomonadati</taxon>
        <taxon>Pseudomonadota</taxon>
        <taxon>Alphaproteobacteria</taxon>
        <taxon>Acetobacterales</taxon>
        <taxon>Acetobacteraceae</taxon>
        <taxon>Nguyenibacter</taxon>
    </lineage>
</organism>
<keyword evidence="1" id="KW-0472">Membrane</keyword>
<evidence type="ECO:0000313" key="2">
    <source>
        <dbReference type="EMBL" id="XAE41021.1"/>
    </source>
</evidence>
<sequence length="56" mass="6227">MAFCGGAVMPQLYVRLKPVAGFRGVFAAAMPPSYLAILLYVYGRHFGRERPPTPER</sequence>
<proteinExistence type="predicted"/>